<dbReference type="Proteomes" id="UP000515861">
    <property type="component" value="Chromosome"/>
</dbReference>
<protein>
    <submittedName>
        <fullName evidence="2">Cell division protein ZapA</fullName>
    </submittedName>
</protein>
<evidence type="ECO:0000313" key="3">
    <source>
        <dbReference type="Proteomes" id="UP000515861"/>
    </source>
</evidence>
<dbReference type="InterPro" id="IPR036192">
    <property type="entry name" value="Cell_div_ZapA-like_sf"/>
</dbReference>
<reference evidence="2 3" key="1">
    <citation type="submission" date="2020-08" db="EMBL/GenBank/DDBJ databases">
        <title>Sphingomonas sp. sand1-3 16S ribosomal RNA gene Genome sequencing and assembly.</title>
        <authorList>
            <person name="Kang M."/>
        </authorList>
    </citation>
    <scope>NUCLEOTIDE SEQUENCE [LARGE SCALE GENOMIC DNA]</scope>
    <source>
        <strain evidence="3">sand1-3</strain>
    </source>
</reference>
<evidence type="ECO:0000256" key="1">
    <source>
        <dbReference type="SAM" id="MobiDB-lite"/>
    </source>
</evidence>
<dbReference type="AlphaFoldDB" id="A0A7G9L2S9"/>
<feature type="region of interest" description="Disordered" evidence="1">
    <location>
        <begin position="69"/>
        <end position="90"/>
    </location>
</feature>
<dbReference type="RefSeq" id="WP_187479883.1">
    <property type="nucleotide sequence ID" value="NZ_CP060697.1"/>
</dbReference>
<dbReference type="InterPro" id="IPR007838">
    <property type="entry name" value="Cell_div_ZapA-like"/>
</dbReference>
<name>A0A7G9L2S9_9SPHN</name>
<dbReference type="SUPFAM" id="SSF102829">
    <property type="entry name" value="Cell division protein ZapA-like"/>
    <property type="match status" value="1"/>
</dbReference>
<keyword evidence="2" id="KW-0131">Cell cycle</keyword>
<dbReference type="GO" id="GO:0051301">
    <property type="term" value="P:cell division"/>
    <property type="evidence" value="ECO:0007669"/>
    <property type="project" value="UniProtKB-KW"/>
</dbReference>
<feature type="compositionally biased region" description="Low complexity" evidence="1">
    <location>
        <begin position="71"/>
        <end position="80"/>
    </location>
</feature>
<dbReference type="InterPro" id="IPR042233">
    <property type="entry name" value="Cell_div_ZapA_N"/>
</dbReference>
<gene>
    <name evidence="2" type="ORF">H8M03_00745</name>
</gene>
<accession>A0A7G9L2S9</accession>
<keyword evidence="3" id="KW-1185">Reference proteome</keyword>
<dbReference type="KEGG" id="ssau:H8M03_00745"/>
<sequence>MAEVDVIIAGRPYKVGCRDGEEEQLRAAARLVDAKSREALSGLGSLSEARQLLFAGLLLADQLIDNRPQGATASVASEPAPSAPAAPDPEIACRATRLAERLESLASSLEDEAARS</sequence>
<organism evidence="2 3">
    <name type="scientific">Sphingomonas sabuli</name>
    <dbReference type="NCBI Taxonomy" id="2764186"/>
    <lineage>
        <taxon>Bacteria</taxon>
        <taxon>Pseudomonadati</taxon>
        <taxon>Pseudomonadota</taxon>
        <taxon>Alphaproteobacteria</taxon>
        <taxon>Sphingomonadales</taxon>
        <taxon>Sphingomonadaceae</taxon>
        <taxon>Sphingomonas</taxon>
    </lineage>
</organism>
<proteinExistence type="predicted"/>
<evidence type="ECO:0000313" key="2">
    <source>
        <dbReference type="EMBL" id="QNM82928.1"/>
    </source>
</evidence>
<dbReference type="Pfam" id="PF05164">
    <property type="entry name" value="ZapA"/>
    <property type="match status" value="1"/>
</dbReference>
<dbReference type="Gene3D" id="3.30.160.880">
    <property type="entry name" value="Cell division protein ZapA protomer, N-terminal domain"/>
    <property type="match status" value="1"/>
</dbReference>
<dbReference type="EMBL" id="CP060697">
    <property type="protein sequence ID" value="QNM82928.1"/>
    <property type="molecule type" value="Genomic_DNA"/>
</dbReference>
<keyword evidence="2" id="KW-0132">Cell division</keyword>